<name>A0A0U4NHR8_9BACL</name>
<dbReference type="RefSeq" id="WP_096466059.1">
    <property type="nucleotide sequence ID" value="NZ_AP017312.1"/>
</dbReference>
<dbReference type="InterPro" id="IPR051121">
    <property type="entry name" value="FAH"/>
</dbReference>
<dbReference type="InterPro" id="IPR011234">
    <property type="entry name" value="Fumarylacetoacetase-like_C"/>
</dbReference>
<dbReference type="NCBIfam" id="TIGR02305">
    <property type="entry name" value="HpaG-N-term"/>
    <property type="match status" value="1"/>
</dbReference>
<dbReference type="GO" id="GO:0008704">
    <property type="term" value="F:5-carboxymethyl-2-hydroxymuconate delta-isomerase activity"/>
    <property type="evidence" value="ECO:0007669"/>
    <property type="project" value="InterPro"/>
</dbReference>
<dbReference type="InterPro" id="IPR012686">
    <property type="entry name" value="HPA_isomer/decarb_N"/>
</dbReference>
<dbReference type="AlphaFoldDB" id="A0A0U4NHR8"/>
<keyword evidence="2" id="KW-0479">Metal-binding</keyword>
<evidence type="ECO:0000313" key="4">
    <source>
        <dbReference type="Proteomes" id="UP000217696"/>
    </source>
</evidence>
<keyword evidence="3" id="KW-0413">Isomerase</keyword>
<dbReference type="KEGG" id="asoc:CB4_02466"/>
<organism evidence="3 4">
    <name type="scientific">Aneurinibacillus soli</name>
    <dbReference type="NCBI Taxonomy" id="1500254"/>
    <lineage>
        <taxon>Bacteria</taxon>
        <taxon>Bacillati</taxon>
        <taxon>Bacillota</taxon>
        <taxon>Bacilli</taxon>
        <taxon>Bacillales</taxon>
        <taxon>Paenibacillaceae</taxon>
        <taxon>Aneurinibacillus group</taxon>
        <taxon>Aneurinibacillus</taxon>
    </lineage>
</organism>
<dbReference type="EMBL" id="AP017312">
    <property type="protein sequence ID" value="BAU28292.1"/>
    <property type="molecule type" value="Genomic_DNA"/>
</dbReference>
<keyword evidence="4" id="KW-1185">Reference proteome</keyword>
<dbReference type="Gene3D" id="3.90.850.10">
    <property type="entry name" value="Fumarylacetoacetase-like, C-terminal domain"/>
    <property type="match status" value="1"/>
</dbReference>
<dbReference type="Pfam" id="PF01557">
    <property type="entry name" value="FAA_hydrolase"/>
    <property type="match status" value="1"/>
</dbReference>
<comment type="similarity">
    <text evidence="1">Belongs to the FAH family.</text>
</comment>
<dbReference type="GO" id="GO:0044281">
    <property type="term" value="P:small molecule metabolic process"/>
    <property type="evidence" value="ECO:0007669"/>
    <property type="project" value="UniProtKB-ARBA"/>
</dbReference>
<dbReference type="Proteomes" id="UP000217696">
    <property type="component" value="Chromosome"/>
</dbReference>
<evidence type="ECO:0000313" key="3">
    <source>
        <dbReference type="EMBL" id="BAU28292.1"/>
    </source>
</evidence>
<gene>
    <name evidence="3" type="primary">hpcE_2</name>
    <name evidence="3" type="ORF">CB4_02466</name>
</gene>
<dbReference type="SUPFAM" id="SSF56529">
    <property type="entry name" value="FAH"/>
    <property type="match status" value="1"/>
</dbReference>
<dbReference type="GO" id="GO:0018800">
    <property type="term" value="F:5-oxopent-3-ene-1,2,5-tricarboxylate decarboxylase activity"/>
    <property type="evidence" value="ECO:0007669"/>
    <property type="project" value="InterPro"/>
</dbReference>
<reference evidence="3 4" key="1">
    <citation type="submission" date="2015-12" db="EMBL/GenBank/DDBJ databases">
        <title>Genome sequence of Aneurinibacillus soli.</title>
        <authorList>
            <person name="Lee J.S."/>
            <person name="Lee K.C."/>
            <person name="Kim K.K."/>
            <person name="Lee B.W."/>
        </authorList>
    </citation>
    <scope>NUCLEOTIDE SEQUENCE [LARGE SCALE GENOMIC DNA]</scope>
    <source>
        <strain evidence="3 4">CB4</strain>
    </source>
</reference>
<dbReference type="OrthoDB" id="9805307at2"/>
<accession>A0A0U4NHR8</accession>
<dbReference type="InterPro" id="IPR036663">
    <property type="entry name" value="Fumarylacetoacetase_C_sf"/>
</dbReference>
<proteinExistence type="inferred from homology"/>
<dbReference type="PANTHER" id="PTHR42796:SF4">
    <property type="entry name" value="FUMARYLACETOACETATE HYDROLASE DOMAIN-CONTAINING PROTEIN 2A"/>
    <property type="match status" value="1"/>
</dbReference>
<dbReference type="PANTHER" id="PTHR42796">
    <property type="entry name" value="FUMARYLACETOACETATE HYDROLASE DOMAIN-CONTAINING PROTEIN 2A-RELATED"/>
    <property type="match status" value="1"/>
</dbReference>
<evidence type="ECO:0000256" key="1">
    <source>
        <dbReference type="ARBA" id="ARBA00010211"/>
    </source>
</evidence>
<dbReference type="GO" id="GO:0046872">
    <property type="term" value="F:metal ion binding"/>
    <property type="evidence" value="ECO:0007669"/>
    <property type="project" value="UniProtKB-KW"/>
</dbReference>
<protein>
    <submittedName>
        <fullName evidence="3">Homoprotocatechuate catabolism bifunctional isomerase/decarboxylase</fullName>
    </submittedName>
</protein>
<evidence type="ECO:0000256" key="2">
    <source>
        <dbReference type="ARBA" id="ARBA00022723"/>
    </source>
</evidence>
<sequence length="263" mass="28298">MSRAIIKRFGRLQTEEAWVNLGEHTLELNDRQYDINQLAFAAPIAGMIYGTQLNYKGALTALGGAVNEAPYMAAPKAPILYIKPANTIAANGARIPLPDDVPKLAMGAALGVVIGHSATRVCESEALDYVAGYTVVNDVSIPHASVYRPAIAQQARDGFCPIGPWVIERDAVADPDALGVRVFINGELRQKNTTANLIRSVTRLLVDVTDFMTLNPGDVLLVGVPEDAPLAGAGDQVRIEIDEVGWLENTVVPERDWMKEGAV</sequence>